<name>A0A940YMY0_9BURK</name>
<keyword evidence="2" id="KW-1185">Reference proteome</keyword>
<protein>
    <recommendedName>
        <fullName evidence="3">Type I-MYXAN CRISPR-associated protein Cas6/Cmx6</fullName>
    </recommendedName>
</protein>
<dbReference type="EMBL" id="JAGQDE010000018">
    <property type="protein sequence ID" value="MBQ0960861.1"/>
    <property type="molecule type" value="Genomic_DNA"/>
</dbReference>
<proteinExistence type="predicted"/>
<reference evidence="1" key="1">
    <citation type="submission" date="2021-04" db="EMBL/GenBank/DDBJ databases">
        <title>The genome sequence of Ideonella sp. 4Y11.</title>
        <authorList>
            <person name="Liu Y."/>
        </authorList>
    </citation>
    <scope>NUCLEOTIDE SEQUENCE</scope>
    <source>
        <strain evidence="1">4Y11</strain>
    </source>
</reference>
<comment type="caution">
    <text evidence="1">The sequence shown here is derived from an EMBL/GenBank/DDBJ whole genome shotgun (WGS) entry which is preliminary data.</text>
</comment>
<evidence type="ECO:0008006" key="3">
    <source>
        <dbReference type="Google" id="ProtNLM"/>
    </source>
</evidence>
<gene>
    <name evidence="1" type="ORF">KAK06_18040</name>
</gene>
<sequence>MDARVVDDSLLDLAFALQGAGRPSLTRLQLGTALRAWLPWLGEAPGSGLHAPRLAPGGLVPRRARLLLRVPQSRLAEAQALAGARLEAGDGQLQLAEPQARALLAHPTLWSQSVVCDAPDELGLLALAEAWMQQHGLRGELVCGRRHELMGPQGTLGGHSLMLHGLSAADSLRAQSLGLGDWHWLGCGLFVPHKSAAAVGH</sequence>
<dbReference type="RefSeq" id="WP_210803528.1">
    <property type="nucleotide sequence ID" value="NZ_JAGQDE010000018.1"/>
</dbReference>
<dbReference type="Proteomes" id="UP000678374">
    <property type="component" value="Unassembled WGS sequence"/>
</dbReference>
<organism evidence="1 2">
    <name type="scientific">Ideonella aquatica</name>
    <dbReference type="NCBI Taxonomy" id="2824119"/>
    <lineage>
        <taxon>Bacteria</taxon>
        <taxon>Pseudomonadati</taxon>
        <taxon>Pseudomonadota</taxon>
        <taxon>Betaproteobacteria</taxon>
        <taxon>Burkholderiales</taxon>
        <taxon>Sphaerotilaceae</taxon>
        <taxon>Ideonella</taxon>
    </lineage>
</organism>
<evidence type="ECO:0000313" key="1">
    <source>
        <dbReference type="EMBL" id="MBQ0960861.1"/>
    </source>
</evidence>
<evidence type="ECO:0000313" key="2">
    <source>
        <dbReference type="Proteomes" id="UP000678374"/>
    </source>
</evidence>
<dbReference type="InterPro" id="IPR014174">
    <property type="entry name" value="CRISPR-assoc_prot_Cas6/Cmx6"/>
</dbReference>
<accession>A0A940YMY0</accession>
<dbReference type="Pfam" id="PF09559">
    <property type="entry name" value="Cas6"/>
    <property type="match status" value="1"/>
</dbReference>
<dbReference type="AlphaFoldDB" id="A0A940YMY0"/>